<feature type="domain" description="Glutaredoxin" evidence="6">
    <location>
        <begin position="13"/>
        <end position="67"/>
    </location>
</feature>
<feature type="transmembrane region" description="Helical" evidence="5">
    <location>
        <begin position="89"/>
        <end position="109"/>
    </location>
</feature>
<dbReference type="Gene3D" id="3.40.30.10">
    <property type="entry name" value="Glutaredoxin"/>
    <property type="match status" value="1"/>
</dbReference>
<dbReference type="Pfam" id="PF07291">
    <property type="entry name" value="MauE"/>
    <property type="match status" value="1"/>
</dbReference>
<feature type="domain" description="Methylamine utilisation protein MauE" evidence="7">
    <location>
        <begin position="116"/>
        <end position="241"/>
    </location>
</feature>
<reference evidence="8" key="1">
    <citation type="submission" date="2021-01" db="EMBL/GenBank/DDBJ databases">
        <title>Modified the classification status of verrucomicrobia.</title>
        <authorList>
            <person name="Feng X."/>
        </authorList>
    </citation>
    <scope>NUCLEOTIDE SEQUENCE</scope>
    <source>
        <strain evidence="8">5K15</strain>
    </source>
</reference>
<keyword evidence="2 5" id="KW-0812">Transmembrane</keyword>
<evidence type="ECO:0000256" key="2">
    <source>
        <dbReference type="ARBA" id="ARBA00022692"/>
    </source>
</evidence>
<accession>A0AAE2VD19</accession>
<dbReference type="GO" id="GO:0016020">
    <property type="term" value="C:membrane"/>
    <property type="evidence" value="ECO:0007669"/>
    <property type="project" value="UniProtKB-SubCell"/>
</dbReference>
<dbReference type="AlphaFoldDB" id="A0AAE2VD19"/>
<evidence type="ECO:0000259" key="6">
    <source>
        <dbReference type="Pfam" id="PF00462"/>
    </source>
</evidence>
<dbReference type="Proteomes" id="UP000634206">
    <property type="component" value="Unassembled WGS sequence"/>
</dbReference>
<evidence type="ECO:0000256" key="1">
    <source>
        <dbReference type="ARBA" id="ARBA00004141"/>
    </source>
</evidence>
<keyword evidence="9" id="KW-1185">Reference proteome</keyword>
<dbReference type="InterPro" id="IPR036249">
    <property type="entry name" value="Thioredoxin-like_sf"/>
</dbReference>
<evidence type="ECO:0000259" key="7">
    <source>
        <dbReference type="Pfam" id="PF07291"/>
    </source>
</evidence>
<dbReference type="Pfam" id="PF00462">
    <property type="entry name" value="Glutaredoxin"/>
    <property type="match status" value="1"/>
</dbReference>
<evidence type="ECO:0000256" key="5">
    <source>
        <dbReference type="SAM" id="Phobius"/>
    </source>
</evidence>
<evidence type="ECO:0000256" key="3">
    <source>
        <dbReference type="ARBA" id="ARBA00022989"/>
    </source>
</evidence>
<dbReference type="RefSeq" id="WP_309488617.1">
    <property type="nucleotide sequence ID" value="NZ_JAENIG010000002.1"/>
</dbReference>
<sequence length="247" mass="27706">MSQKAKIVRIVSTDHFCPWGLKALDLLRRRGYDIDDQHLESSEENKRYKEENGYDETPQIWIEDKHIGTYDDLREHFDLGPDPKQGDTYQPVIAVFAVALVMAFTSCWAQQGALDLIRITELFIAISMCVLGILKLQDLKSFATGFVQYDLVAQRYVPYSNVYPVIEAGAGAMMIAGLFTWVVAPLALIVSSIGAVSVFKAVYIEKRDLKCACVGGGSSVPLGFISLTENLLMMAMSIWMMTKQIWF</sequence>
<dbReference type="SUPFAM" id="SSF52833">
    <property type="entry name" value="Thioredoxin-like"/>
    <property type="match status" value="1"/>
</dbReference>
<proteinExistence type="predicted"/>
<protein>
    <submittedName>
        <fullName evidence="8">Glutaredoxin</fullName>
    </submittedName>
</protein>
<evidence type="ECO:0000313" key="9">
    <source>
        <dbReference type="Proteomes" id="UP000634206"/>
    </source>
</evidence>
<name>A0AAE2VD19_9BACT</name>
<keyword evidence="4 5" id="KW-0472">Membrane</keyword>
<dbReference type="EMBL" id="JAENIG010000002">
    <property type="protein sequence ID" value="MBK1854009.1"/>
    <property type="molecule type" value="Genomic_DNA"/>
</dbReference>
<evidence type="ECO:0000313" key="8">
    <source>
        <dbReference type="EMBL" id="MBK1854009.1"/>
    </source>
</evidence>
<feature type="transmembrane region" description="Helical" evidence="5">
    <location>
        <begin position="220"/>
        <end position="241"/>
    </location>
</feature>
<comment type="subcellular location">
    <subcellularLocation>
        <location evidence="1">Membrane</location>
        <topology evidence="1">Multi-pass membrane protein</topology>
    </subcellularLocation>
</comment>
<evidence type="ECO:0000256" key="4">
    <source>
        <dbReference type="ARBA" id="ARBA00023136"/>
    </source>
</evidence>
<gene>
    <name evidence="8" type="ORF">JIN83_03510</name>
</gene>
<organism evidence="8 9">
    <name type="scientific">Oceaniferula flava</name>
    <dbReference type="NCBI Taxonomy" id="2800421"/>
    <lineage>
        <taxon>Bacteria</taxon>
        <taxon>Pseudomonadati</taxon>
        <taxon>Verrucomicrobiota</taxon>
        <taxon>Verrucomicrobiia</taxon>
        <taxon>Verrucomicrobiales</taxon>
        <taxon>Verrucomicrobiaceae</taxon>
        <taxon>Oceaniferula</taxon>
    </lineage>
</organism>
<feature type="transmembrane region" description="Helical" evidence="5">
    <location>
        <begin position="178"/>
        <end position="199"/>
    </location>
</feature>
<comment type="caution">
    <text evidence="8">The sequence shown here is derived from an EMBL/GenBank/DDBJ whole genome shotgun (WGS) entry which is preliminary data.</text>
</comment>
<dbReference type="InterPro" id="IPR002109">
    <property type="entry name" value="Glutaredoxin"/>
</dbReference>
<keyword evidence="3 5" id="KW-1133">Transmembrane helix</keyword>
<dbReference type="InterPro" id="IPR009908">
    <property type="entry name" value="Methylamine_util_MauE"/>
</dbReference>
<dbReference type="PROSITE" id="PS51354">
    <property type="entry name" value="GLUTAREDOXIN_2"/>
    <property type="match status" value="1"/>
</dbReference>
<dbReference type="GO" id="GO:0030416">
    <property type="term" value="P:methylamine metabolic process"/>
    <property type="evidence" value="ECO:0007669"/>
    <property type="project" value="InterPro"/>
</dbReference>